<keyword evidence="8" id="KW-0378">Hydrolase</keyword>
<evidence type="ECO:0000313" key="16">
    <source>
        <dbReference type="EMBL" id="MDA7425239.1"/>
    </source>
</evidence>
<dbReference type="InterPro" id="IPR015956">
    <property type="entry name" value="Peniciliin-bd_prot_C_sf"/>
</dbReference>
<keyword evidence="9" id="KW-0133">Cell shape</keyword>
<evidence type="ECO:0000256" key="8">
    <source>
        <dbReference type="ARBA" id="ARBA00022801"/>
    </source>
</evidence>
<dbReference type="PANTHER" id="PTHR21581:SF6">
    <property type="entry name" value="TRAFFICKING PROTEIN PARTICLE COMPLEX SUBUNIT 12"/>
    <property type="match status" value="1"/>
</dbReference>
<feature type="signal peptide" evidence="14">
    <location>
        <begin position="1"/>
        <end position="24"/>
    </location>
</feature>
<dbReference type="InterPro" id="IPR018044">
    <property type="entry name" value="Peptidase_S11"/>
</dbReference>
<evidence type="ECO:0000259" key="15">
    <source>
        <dbReference type="SMART" id="SM00936"/>
    </source>
</evidence>
<dbReference type="PANTHER" id="PTHR21581">
    <property type="entry name" value="D-ALANYL-D-ALANINE CARBOXYPEPTIDASE"/>
    <property type="match status" value="1"/>
</dbReference>
<comment type="similarity">
    <text evidence="3 13">Belongs to the peptidase S11 family.</text>
</comment>
<evidence type="ECO:0000256" key="1">
    <source>
        <dbReference type="ARBA" id="ARBA00003217"/>
    </source>
</evidence>
<dbReference type="InterPro" id="IPR012907">
    <property type="entry name" value="Peptidase_S11_C"/>
</dbReference>
<dbReference type="InterPro" id="IPR012338">
    <property type="entry name" value="Beta-lactam/transpept-like"/>
</dbReference>
<comment type="function">
    <text evidence="1">Removes C-terminal D-alanyl residues from sugar-peptide cell wall precursors.</text>
</comment>
<dbReference type="RefSeq" id="WP_271432586.1">
    <property type="nucleotide sequence ID" value="NZ_JAQIOY010000003.1"/>
</dbReference>
<sequence>MIRKTFRVLAGAMTLALMATSSFAFDTRAKAAFVLDQTTGTVLLAKRADDALPPASMSKLMTLYLAFEAVRDGRLRLDEQLRVSQHAMDYGGSTLFLKAGERVSVEDLIRGIIVLSGNDACAVIAEALSPDGTEAGFSRMMTQRAQQLGMTSSVFKNSNGWPAQGHVMSMRDLALLARLLIEEFPEFYPMFAQKEFLFDSKESQNRFNRNPLLGLGIGADGLKTGHTREAGYGLVGSAKQGDRRVIFAITGLDSSAARAEESEAIVNWAFRQFAEQTIVKSGNALAQADVFMGAEESVGLVAKDDVTLLLPVARPEGLKAEVVYTGPIEAPVTEGQRLAELIIQPEGLEETRVPLFAESTVDAGGFLDRMTVVSQVLLKRLQDRSGDAM</sequence>
<dbReference type="GO" id="GO:0004180">
    <property type="term" value="F:carboxypeptidase activity"/>
    <property type="evidence" value="ECO:0007669"/>
    <property type="project" value="UniProtKB-KW"/>
</dbReference>
<evidence type="ECO:0000256" key="11">
    <source>
        <dbReference type="ARBA" id="ARBA00023316"/>
    </source>
</evidence>
<dbReference type="InterPro" id="IPR001967">
    <property type="entry name" value="Peptidase_S11_N"/>
</dbReference>
<evidence type="ECO:0000256" key="13">
    <source>
        <dbReference type="RuleBase" id="RU004016"/>
    </source>
</evidence>
<dbReference type="PRINTS" id="PR00725">
    <property type="entry name" value="DADACBPTASE1"/>
</dbReference>
<dbReference type="Gene3D" id="3.40.710.10">
    <property type="entry name" value="DD-peptidase/beta-lactamase superfamily"/>
    <property type="match status" value="1"/>
</dbReference>
<dbReference type="Proteomes" id="UP001210720">
    <property type="component" value="Unassembled WGS sequence"/>
</dbReference>
<dbReference type="Gene3D" id="2.60.410.10">
    <property type="entry name" value="D-Ala-D-Ala carboxypeptidase, C-terminal domain"/>
    <property type="match status" value="1"/>
</dbReference>
<feature type="domain" description="Peptidase S11 D-Ala-D-Ala carboxypeptidase A C-terminal" evidence="15">
    <location>
        <begin position="273"/>
        <end position="363"/>
    </location>
</feature>
<feature type="chain" id="PRO_5046350669" description="serine-type D-Ala-D-Ala carboxypeptidase" evidence="14">
    <location>
        <begin position="25"/>
        <end position="389"/>
    </location>
</feature>
<keyword evidence="7 14" id="KW-0732">Signal</keyword>
<keyword evidence="6" id="KW-0645">Protease</keyword>
<evidence type="ECO:0000256" key="3">
    <source>
        <dbReference type="ARBA" id="ARBA00007164"/>
    </source>
</evidence>
<dbReference type="SUPFAM" id="SSF69189">
    <property type="entry name" value="Penicillin-binding protein associated domain"/>
    <property type="match status" value="1"/>
</dbReference>
<protein>
    <recommendedName>
        <fullName evidence="4">serine-type D-Ala-D-Ala carboxypeptidase</fullName>
        <ecNumber evidence="4">3.4.16.4</ecNumber>
    </recommendedName>
</protein>
<keyword evidence="17" id="KW-1185">Reference proteome</keyword>
<accession>A0ABT4XTF9</accession>
<keyword evidence="5 16" id="KW-0121">Carboxypeptidase</keyword>
<name>A0ABT4XTF9_9RHOB</name>
<reference evidence="16 17" key="1">
    <citation type="submission" date="2023-01" db="EMBL/GenBank/DDBJ databases">
        <title>Thalassococcus onchidii sp. nov., isolated from a marine invertebrate from the South China Sea.</title>
        <authorList>
            <person name="Xu S."/>
            <person name="Liu Z."/>
            <person name="Xu Y."/>
        </authorList>
    </citation>
    <scope>NUCLEOTIDE SEQUENCE [LARGE SCALE GENOMIC DNA]</scope>
    <source>
        <strain evidence="16 17">KCTC 32084</strain>
    </source>
</reference>
<evidence type="ECO:0000256" key="2">
    <source>
        <dbReference type="ARBA" id="ARBA00004752"/>
    </source>
</evidence>
<comment type="catalytic activity">
    <reaction evidence="12">
        <text>Preferential cleavage: (Ac)2-L-Lys-D-Ala-|-D-Ala. Also transpeptidation of peptidyl-alanyl moieties that are N-acyl substituents of D-alanine.</text>
        <dbReference type="EC" id="3.4.16.4"/>
    </reaction>
</comment>
<dbReference type="EC" id="3.4.16.4" evidence="4"/>
<proteinExistence type="inferred from homology"/>
<evidence type="ECO:0000256" key="7">
    <source>
        <dbReference type="ARBA" id="ARBA00022729"/>
    </source>
</evidence>
<evidence type="ECO:0000313" key="17">
    <source>
        <dbReference type="Proteomes" id="UP001210720"/>
    </source>
</evidence>
<evidence type="ECO:0000256" key="10">
    <source>
        <dbReference type="ARBA" id="ARBA00022984"/>
    </source>
</evidence>
<dbReference type="EMBL" id="JAQIOY010000003">
    <property type="protein sequence ID" value="MDA7425239.1"/>
    <property type="molecule type" value="Genomic_DNA"/>
</dbReference>
<organism evidence="16 17">
    <name type="scientific">Thalassococcus lentus</name>
    <dbReference type="NCBI Taxonomy" id="1210524"/>
    <lineage>
        <taxon>Bacteria</taxon>
        <taxon>Pseudomonadati</taxon>
        <taxon>Pseudomonadota</taxon>
        <taxon>Alphaproteobacteria</taxon>
        <taxon>Rhodobacterales</taxon>
        <taxon>Roseobacteraceae</taxon>
        <taxon>Thalassococcus</taxon>
    </lineage>
</organism>
<keyword evidence="11" id="KW-0961">Cell wall biogenesis/degradation</keyword>
<keyword evidence="10" id="KW-0573">Peptidoglycan synthesis</keyword>
<dbReference type="Pfam" id="PF00768">
    <property type="entry name" value="Peptidase_S11"/>
    <property type="match status" value="1"/>
</dbReference>
<evidence type="ECO:0000256" key="5">
    <source>
        <dbReference type="ARBA" id="ARBA00022645"/>
    </source>
</evidence>
<evidence type="ECO:0000256" key="12">
    <source>
        <dbReference type="ARBA" id="ARBA00034000"/>
    </source>
</evidence>
<comment type="pathway">
    <text evidence="2">Cell wall biogenesis; peptidoglycan biosynthesis.</text>
</comment>
<dbReference type="InterPro" id="IPR037167">
    <property type="entry name" value="Peptidase_S11_C_sf"/>
</dbReference>
<evidence type="ECO:0000256" key="14">
    <source>
        <dbReference type="SAM" id="SignalP"/>
    </source>
</evidence>
<dbReference type="SUPFAM" id="SSF56601">
    <property type="entry name" value="beta-lactamase/transpeptidase-like"/>
    <property type="match status" value="1"/>
</dbReference>
<comment type="caution">
    <text evidence="16">The sequence shown here is derived from an EMBL/GenBank/DDBJ whole genome shotgun (WGS) entry which is preliminary data.</text>
</comment>
<gene>
    <name evidence="16" type="ORF">PFY00_10915</name>
</gene>
<dbReference type="SMART" id="SM00936">
    <property type="entry name" value="PBP5_C"/>
    <property type="match status" value="1"/>
</dbReference>
<evidence type="ECO:0000256" key="4">
    <source>
        <dbReference type="ARBA" id="ARBA00012448"/>
    </source>
</evidence>
<dbReference type="Pfam" id="PF07943">
    <property type="entry name" value="PBP5_C"/>
    <property type="match status" value="1"/>
</dbReference>
<evidence type="ECO:0000256" key="6">
    <source>
        <dbReference type="ARBA" id="ARBA00022670"/>
    </source>
</evidence>
<evidence type="ECO:0000256" key="9">
    <source>
        <dbReference type="ARBA" id="ARBA00022960"/>
    </source>
</evidence>